<gene>
    <name evidence="2" type="ORF">CLV59_101456</name>
</gene>
<organism evidence="2 3">
    <name type="scientific">Chitinophaga dinghuensis</name>
    <dbReference type="NCBI Taxonomy" id="1539050"/>
    <lineage>
        <taxon>Bacteria</taxon>
        <taxon>Pseudomonadati</taxon>
        <taxon>Bacteroidota</taxon>
        <taxon>Chitinophagia</taxon>
        <taxon>Chitinophagales</taxon>
        <taxon>Chitinophagaceae</taxon>
        <taxon>Chitinophaga</taxon>
    </lineage>
</organism>
<dbReference type="EMBL" id="QLMA01000001">
    <property type="protein sequence ID" value="RAJ87695.1"/>
    <property type="molecule type" value="Genomic_DNA"/>
</dbReference>
<protein>
    <submittedName>
        <fullName evidence="2">Uncharacterized protein</fullName>
    </submittedName>
</protein>
<feature type="transmembrane region" description="Helical" evidence="1">
    <location>
        <begin position="6"/>
        <end position="29"/>
    </location>
</feature>
<dbReference type="RefSeq" id="WP_111590369.1">
    <property type="nucleotide sequence ID" value="NZ_QLMA01000001.1"/>
</dbReference>
<name>A0A327WAX7_9BACT</name>
<keyword evidence="1" id="KW-1133">Transmembrane helix</keyword>
<keyword evidence="3" id="KW-1185">Reference proteome</keyword>
<keyword evidence="1" id="KW-0812">Transmembrane</keyword>
<comment type="caution">
    <text evidence="2">The sequence shown here is derived from an EMBL/GenBank/DDBJ whole genome shotgun (WGS) entry which is preliminary data.</text>
</comment>
<evidence type="ECO:0000313" key="2">
    <source>
        <dbReference type="EMBL" id="RAJ87695.1"/>
    </source>
</evidence>
<sequence length="97" mass="10926">MNYFSIIAIVAWVVLIPLSICSGIVVTNIEWSAGDKLPRAWNGRTGIKELKKYRETVTDKEELKRLELGITLFNIIRFLVCCFVLAGLAAVIWPSTK</sequence>
<feature type="transmembrane region" description="Helical" evidence="1">
    <location>
        <begin position="70"/>
        <end position="93"/>
    </location>
</feature>
<accession>A0A327WAX7</accession>
<keyword evidence="1" id="KW-0472">Membrane</keyword>
<proteinExistence type="predicted"/>
<evidence type="ECO:0000313" key="3">
    <source>
        <dbReference type="Proteomes" id="UP000249819"/>
    </source>
</evidence>
<reference evidence="2 3" key="1">
    <citation type="submission" date="2018-06" db="EMBL/GenBank/DDBJ databases">
        <title>Genomic Encyclopedia of Archaeal and Bacterial Type Strains, Phase II (KMG-II): from individual species to whole genera.</title>
        <authorList>
            <person name="Goeker M."/>
        </authorList>
    </citation>
    <scope>NUCLEOTIDE SEQUENCE [LARGE SCALE GENOMIC DNA]</scope>
    <source>
        <strain evidence="2 3">DSM 29821</strain>
    </source>
</reference>
<dbReference type="AlphaFoldDB" id="A0A327WAX7"/>
<evidence type="ECO:0000256" key="1">
    <source>
        <dbReference type="SAM" id="Phobius"/>
    </source>
</evidence>
<dbReference type="Proteomes" id="UP000249819">
    <property type="component" value="Unassembled WGS sequence"/>
</dbReference>